<evidence type="ECO:0000256" key="9">
    <source>
        <dbReference type="ARBA" id="ARBA00023204"/>
    </source>
</evidence>
<keyword evidence="5" id="KW-0479">Metal-binding</keyword>
<dbReference type="InterPro" id="IPR009060">
    <property type="entry name" value="UBA-like_sf"/>
</dbReference>
<dbReference type="PANTHER" id="PTHR15822:SF4">
    <property type="entry name" value="TYROSYL-DNA PHOSPHODIESTERASE 2"/>
    <property type="match status" value="1"/>
</dbReference>
<dbReference type="InterPro" id="IPR051547">
    <property type="entry name" value="TDP2-like"/>
</dbReference>
<evidence type="ECO:0000256" key="8">
    <source>
        <dbReference type="ARBA" id="ARBA00022842"/>
    </source>
</evidence>
<evidence type="ECO:0000256" key="10">
    <source>
        <dbReference type="ARBA" id="ARBA00023242"/>
    </source>
</evidence>
<dbReference type="Proteomes" id="UP001153148">
    <property type="component" value="Unassembled WGS sequence"/>
</dbReference>
<dbReference type="SUPFAM" id="SSF56219">
    <property type="entry name" value="DNase I-like"/>
    <property type="match status" value="1"/>
</dbReference>
<keyword evidence="10" id="KW-0539">Nucleus</keyword>
<comment type="subcellular location">
    <subcellularLocation>
        <location evidence="3">Nucleus</location>
        <location evidence="3">PML body</location>
    </subcellularLocation>
</comment>
<dbReference type="Pfam" id="PF22566">
    <property type="entry name" value="UBA_8"/>
    <property type="match status" value="1"/>
</dbReference>
<evidence type="ECO:0000256" key="6">
    <source>
        <dbReference type="ARBA" id="ARBA00022763"/>
    </source>
</evidence>
<evidence type="ECO:0000256" key="5">
    <source>
        <dbReference type="ARBA" id="ARBA00022723"/>
    </source>
</evidence>
<keyword evidence="4" id="KW-0540">Nuclease</keyword>
<evidence type="ECO:0000313" key="14">
    <source>
        <dbReference type="EMBL" id="CAG2053932.1"/>
    </source>
</evidence>
<organism evidence="14 15">
    <name type="scientific">Timema podura</name>
    <name type="common">Walking stick</name>
    <dbReference type="NCBI Taxonomy" id="61482"/>
    <lineage>
        <taxon>Eukaryota</taxon>
        <taxon>Metazoa</taxon>
        <taxon>Ecdysozoa</taxon>
        <taxon>Arthropoda</taxon>
        <taxon>Hexapoda</taxon>
        <taxon>Insecta</taxon>
        <taxon>Pterygota</taxon>
        <taxon>Neoptera</taxon>
        <taxon>Polyneoptera</taxon>
        <taxon>Phasmatodea</taxon>
        <taxon>Timematodea</taxon>
        <taxon>Timematoidea</taxon>
        <taxon>Timematidae</taxon>
        <taxon>Timema</taxon>
    </lineage>
</organism>
<dbReference type="SUPFAM" id="SSF46934">
    <property type="entry name" value="UBA-like"/>
    <property type="match status" value="1"/>
</dbReference>
<protein>
    <recommendedName>
        <fullName evidence="16">5'-tyrosyl-DNA phosphodiesterase</fullName>
    </recommendedName>
</protein>
<evidence type="ECO:0000256" key="4">
    <source>
        <dbReference type="ARBA" id="ARBA00022722"/>
    </source>
</evidence>
<comment type="caution">
    <text evidence="14">The sequence shown here is derived from an EMBL/GenBank/DDBJ whole genome shotgun (WGS) entry which is preliminary data.</text>
</comment>
<dbReference type="InterPro" id="IPR005135">
    <property type="entry name" value="Endo/exonuclease/phosphatase"/>
</dbReference>
<name>A0ABN7NM05_TIMPD</name>
<feature type="compositionally biased region" description="Acidic residues" evidence="11">
    <location>
        <begin position="13"/>
        <end position="26"/>
    </location>
</feature>
<accession>A0ABN7NM05</accession>
<dbReference type="Gene3D" id="1.10.8.10">
    <property type="entry name" value="DNA helicase RuvA subunit, C-terminal domain"/>
    <property type="match status" value="1"/>
</dbReference>
<evidence type="ECO:0000256" key="7">
    <source>
        <dbReference type="ARBA" id="ARBA00022801"/>
    </source>
</evidence>
<dbReference type="Gene3D" id="3.60.10.10">
    <property type="entry name" value="Endonuclease/exonuclease/phosphatase"/>
    <property type="match status" value="1"/>
</dbReference>
<keyword evidence="15" id="KW-1185">Reference proteome</keyword>
<dbReference type="InterPro" id="IPR036691">
    <property type="entry name" value="Endo/exonu/phosph_ase_sf"/>
</dbReference>
<reference evidence="14" key="1">
    <citation type="submission" date="2021-03" db="EMBL/GenBank/DDBJ databases">
        <authorList>
            <person name="Tran Van P."/>
        </authorList>
    </citation>
    <scope>NUCLEOTIDE SEQUENCE</scope>
</reference>
<proteinExistence type="predicted"/>
<dbReference type="CDD" id="cd14672">
    <property type="entry name" value="UBA_ceTYDP2_like"/>
    <property type="match status" value="1"/>
</dbReference>
<dbReference type="PANTHER" id="PTHR15822">
    <property type="entry name" value="TRAF AND TNF RECEPTOR-ASSOCIATED PROTEIN"/>
    <property type="match status" value="1"/>
</dbReference>
<gene>
    <name evidence="14" type="ORF">TPAB3V08_LOCUS976</name>
</gene>
<dbReference type="InterPro" id="IPR054109">
    <property type="entry name" value="UBA_8"/>
</dbReference>
<dbReference type="EMBL" id="CAJPIN010000811">
    <property type="protein sequence ID" value="CAG2053932.1"/>
    <property type="molecule type" value="Genomic_DNA"/>
</dbReference>
<evidence type="ECO:0000313" key="15">
    <source>
        <dbReference type="Proteomes" id="UP001153148"/>
    </source>
</evidence>
<keyword evidence="8" id="KW-0460">Magnesium</keyword>
<keyword evidence="9" id="KW-0234">DNA repair</keyword>
<keyword evidence="6" id="KW-0227">DNA damage</keyword>
<dbReference type="Pfam" id="PF03372">
    <property type="entry name" value="Exo_endo_phos"/>
    <property type="match status" value="1"/>
</dbReference>
<evidence type="ECO:0000256" key="3">
    <source>
        <dbReference type="ARBA" id="ARBA00004322"/>
    </source>
</evidence>
<feature type="domain" description="Endonuclease/exonuclease/phosphatase" evidence="12">
    <location>
        <begin position="136"/>
        <end position="372"/>
    </location>
</feature>
<evidence type="ECO:0000256" key="1">
    <source>
        <dbReference type="ARBA" id="ARBA00001936"/>
    </source>
</evidence>
<dbReference type="CDD" id="cd09080">
    <property type="entry name" value="TDP2"/>
    <property type="match status" value="1"/>
</dbReference>
<comment type="cofactor">
    <cofactor evidence="1">
        <name>Mn(2+)</name>
        <dbReference type="ChEBI" id="CHEBI:29035"/>
    </cofactor>
</comment>
<evidence type="ECO:0000259" key="12">
    <source>
        <dbReference type="Pfam" id="PF03372"/>
    </source>
</evidence>
<feature type="region of interest" description="Disordered" evidence="11">
    <location>
        <begin position="1"/>
        <end position="27"/>
    </location>
</feature>
<keyword evidence="7" id="KW-0378">Hydrolase</keyword>
<evidence type="ECO:0000256" key="2">
    <source>
        <dbReference type="ARBA" id="ARBA00001946"/>
    </source>
</evidence>
<comment type="cofactor">
    <cofactor evidence="2">
        <name>Mg(2+)</name>
        <dbReference type="ChEBI" id="CHEBI:18420"/>
    </cofactor>
</comment>
<evidence type="ECO:0008006" key="16">
    <source>
        <dbReference type="Google" id="ProtNLM"/>
    </source>
</evidence>
<sequence>MGKDWLARYTSMDVDDESESETENEPEQIKSFWVLEMSQSEEEPNIPDRETCQKLTEQFAEITGTDEACAQFYLQDRDWDLERSVNAFFEVSQTGGVSILNDGDAAGIVINVDKKMVEVLSKAQPTTEPPPRFSFVTWNLDGLDDHNLKKRTKAVCKIVATECPDIVFFQEMIPETFSYVEEKLPEYMCIAGNVEGYFTATLLRRFTVYFDSHKIHEFPGSLMCRNLITVNAHIGPLKLLLLNTHLESTVDHAAERVKQLKECFKVTLEAPEDTTVIFAGDLNLRDKELEQLGGLPPGVEDLWKTCGSRKECQYTWDMLRNSNKEFPGRFKPRSRFDRIYLRHSHPQRVVPVHFGLLGIEKVSGTQTFPSDHWGLRVFFNIRKL</sequence>
<evidence type="ECO:0000256" key="11">
    <source>
        <dbReference type="SAM" id="MobiDB-lite"/>
    </source>
</evidence>
<evidence type="ECO:0000259" key="13">
    <source>
        <dbReference type="Pfam" id="PF22566"/>
    </source>
</evidence>
<feature type="domain" description="UBA-like" evidence="13">
    <location>
        <begin position="52"/>
        <end position="90"/>
    </location>
</feature>